<accession>A0A2K3KSU7</accession>
<dbReference type="EMBL" id="ASHM01101370">
    <property type="protein sequence ID" value="PNX67212.1"/>
    <property type="molecule type" value="Genomic_DNA"/>
</dbReference>
<reference evidence="2 3" key="2">
    <citation type="journal article" date="2017" name="Front. Plant Sci.">
        <title>Gene Classification and Mining of Molecular Markers Useful in Red Clover (Trifolium pratense) Breeding.</title>
        <authorList>
            <person name="Istvanek J."/>
            <person name="Dluhosova J."/>
            <person name="Dluhos P."/>
            <person name="Patkova L."/>
            <person name="Nedelnik J."/>
            <person name="Repkova J."/>
        </authorList>
    </citation>
    <scope>NUCLEOTIDE SEQUENCE [LARGE SCALE GENOMIC DNA]</scope>
    <source>
        <strain evidence="3">cv. Tatra</strain>
        <tissue evidence="2">Young leaves</tissue>
    </source>
</reference>
<protein>
    <submittedName>
        <fullName evidence="2">Uncharacterized protein</fullName>
    </submittedName>
</protein>
<evidence type="ECO:0000313" key="1">
    <source>
        <dbReference type="EMBL" id="PNX67212.1"/>
    </source>
</evidence>
<comment type="caution">
    <text evidence="2">The sequence shown here is derived from an EMBL/GenBank/DDBJ whole genome shotgun (WGS) entry which is preliminary data.</text>
</comment>
<proteinExistence type="predicted"/>
<evidence type="ECO:0000313" key="2">
    <source>
        <dbReference type="EMBL" id="PNX69367.1"/>
    </source>
</evidence>
<dbReference type="Proteomes" id="UP000236291">
    <property type="component" value="Unassembled WGS sequence"/>
</dbReference>
<sequence length="97" mass="10979">MAGEIKRCEAQWKTRDLAEKIVEVTVVAGEVEGGEVVESMEKANGERVCMVKDSERESETVSDREKLFGNNRERYRVTVRGEVGEPLEVTTERGSFR</sequence>
<gene>
    <name evidence="1" type="ORF">L195_g055508</name>
    <name evidence="2" type="ORF">L195_g056682</name>
</gene>
<organism evidence="2 3">
    <name type="scientific">Trifolium pratense</name>
    <name type="common">Red clover</name>
    <dbReference type="NCBI Taxonomy" id="57577"/>
    <lineage>
        <taxon>Eukaryota</taxon>
        <taxon>Viridiplantae</taxon>
        <taxon>Streptophyta</taxon>
        <taxon>Embryophyta</taxon>
        <taxon>Tracheophyta</taxon>
        <taxon>Spermatophyta</taxon>
        <taxon>Magnoliopsida</taxon>
        <taxon>eudicotyledons</taxon>
        <taxon>Gunneridae</taxon>
        <taxon>Pentapetalae</taxon>
        <taxon>rosids</taxon>
        <taxon>fabids</taxon>
        <taxon>Fabales</taxon>
        <taxon>Fabaceae</taxon>
        <taxon>Papilionoideae</taxon>
        <taxon>50 kb inversion clade</taxon>
        <taxon>NPAAA clade</taxon>
        <taxon>Hologalegina</taxon>
        <taxon>IRL clade</taxon>
        <taxon>Trifolieae</taxon>
        <taxon>Trifolium</taxon>
    </lineage>
</organism>
<dbReference type="EMBL" id="ASHM01108545">
    <property type="protein sequence ID" value="PNX69367.1"/>
    <property type="molecule type" value="Genomic_DNA"/>
</dbReference>
<dbReference type="AlphaFoldDB" id="A0A2K3KSU7"/>
<reference evidence="2 3" key="1">
    <citation type="journal article" date="2014" name="Am. J. Bot.">
        <title>Genome assembly and annotation for red clover (Trifolium pratense; Fabaceae).</title>
        <authorList>
            <person name="Istvanek J."/>
            <person name="Jaros M."/>
            <person name="Krenek A."/>
            <person name="Repkova J."/>
        </authorList>
    </citation>
    <scope>NUCLEOTIDE SEQUENCE [LARGE SCALE GENOMIC DNA]</scope>
    <source>
        <strain evidence="3">cv. Tatra</strain>
        <tissue evidence="2">Young leaves</tissue>
    </source>
</reference>
<evidence type="ECO:0000313" key="3">
    <source>
        <dbReference type="Proteomes" id="UP000236291"/>
    </source>
</evidence>
<name>A0A2K3KSU7_TRIPR</name>